<sequence length="544" mass="63223">MSKFQIPNFLLILVLFFQLSYSEISEDNKNNGYIKNSKIKTNKNFIYKSSDDKFHYNFYCLEDNNNKCDLIKNDVHQAIELLSKNSESSRKFEFDVIVDDFLKYEFINKQEIITIILDKDISTSTSSSYLTLLDNDNNNSKNLIYQPLIQVINSFTTTNKFRKRDFIILLNNFKNVQIQLDSQINYKALILNEIIKELNESTEIQLNTPKIYARNENNLSRILSVIGTWNEVINDTLNIFGSYKSFAHWNNTLISSNIDTFSLIDNKYKRIIAVGDIHGDYNKLLKIMKHAKLIDDNNDWIANDSIFVQTGDLIDRGDDSRNIFDLLIKIKNQSKQFGGKVYTLLGNHELMNMQADYRYLSPNDVAEYGDIVNRENAFSLNGEYGNFLRREMDPIAVVGDTLFIHAGLTSEYAYIGVDDINERIHDLLINAPSYDELYKFNEQQNYTHPIFSDPLFSDYGPLWTRFLSLNINEQAVCNDLDVVFDIVKVKRMVIGHTVQDQGKINSKCNNRLILIDIGLSDYYGSYFGYLEFLKETKEIWAIYN</sequence>
<dbReference type="SUPFAM" id="SSF56300">
    <property type="entry name" value="Metallo-dependent phosphatases"/>
    <property type="match status" value="1"/>
</dbReference>
<dbReference type="Gene3D" id="3.60.21.10">
    <property type="match status" value="1"/>
</dbReference>
<dbReference type="AlphaFoldDB" id="A0A1Y1W7I3"/>
<reference evidence="3 4" key="2">
    <citation type="submission" date="2016-08" db="EMBL/GenBank/DDBJ databases">
        <title>Pervasive Adenine N6-methylation of Active Genes in Fungi.</title>
        <authorList>
            <consortium name="DOE Joint Genome Institute"/>
            <person name="Mondo S.J."/>
            <person name="Dannebaum R.O."/>
            <person name="Kuo R.C."/>
            <person name="Labutti K."/>
            <person name="Haridas S."/>
            <person name="Kuo A."/>
            <person name="Salamov A."/>
            <person name="Ahrendt S.R."/>
            <person name="Lipzen A."/>
            <person name="Sullivan W."/>
            <person name="Andreopoulos W.B."/>
            <person name="Clum A."/>
            <person name="Lindquist E."/>
            <person name="Daum C."/>
            <person name="Ramamoorthy G.K."/>
            <person name="Gryganskyi A."/>
            <person name="Culley D."/>
            <person name="Magnuson J.K."/>
            <person name="James T.Y."/>
            <person name="O'Malley M.A."/>
            <person name="Stajich J.E."/>
            <person name="Spatafora J.W."/>
            <person name="Visel A."/>
            <person name="Grigoriev I.V."/>
        </authorList>
    </citation>
    <scope>NUCLEOTIDE SEQUENCE [LARGE SCALE GENOMIC DNA]</scope>
    <source>
        <strain evidence="3 4">S4</strain>
    </source>
</reference>
<feature type="signal peptide" evidence="1">
    <location>
        <begin position="1"/>
        <end position="22"/>
    </location>
</feature>
<comment type="caution">
    <text evidence="3">The sequence shown here is derived from an EMBL/GenBank/DDBJ whole genome shotgun (WGS) entry which is preliminary data.</text>
</comment>
<reference evidence="3 4" key="1">
    <citation type="submission" date="2016-08" db="EMBL/GenBank/DDBJ databases">
        <title>A Parts List for Fungal Cellulosomes Revealed by Comparative Genomics.</title>
        <authorList>
            <consortium name="DOE Joint Genome Institute"/>
            <person name="Haitjema C.H."/>
            <person name="Gilmore S.P."/>
            <person name="Henske J.K."/>
            <person name="Solomon K.V."/>
            <person name="De Groot R."/>
            <person name="Kuo A."/>
            <person name="Mondo S.J."/>
            <person name="Salamov A.A."/>
            <person name="Labutti K."/>
            <person name="Zhao Z."/>
            <person name="Chiniquy J."/>
            <person name="Barry K."/>
            <person name="Brewer H.M."/>
            <person name="Purvine S.O."/>
            <person name="Wright A.T."/>
            <person name="Boxma B."/>
            <person name="Van Alen T."/>
            <person name="Hackstein J.H."/>
            <person name="Baker S.E."/>
            <person name="Grigoriev I.V."/>
            <person name="O'Malley M.A."/>
        </authorList>
    </citation>
    <scope>NUCLEOTIDE SEQUENCE [LARGE SCALE GENOMIC DNA]</scope>
    <source>
        <strain evidence="3 4">S4</strain>
    </source>
</reference>
<dbReference type="OrthoDB" id="5976022at2759"/>
<dbReference type="PANTHER" id="PTHR46546:SF4">
    <property type="entry name" value="SHEWANELLA-LIKE PROTEIN PHOSPHATASE 1"/>
    <property type="match status" value="1"/>
</dbReference>
<keyword evidence="1" id="KW-0732">Signal</keyword>
<dbReference type="GO" id="GO:0016787">
    <property type="term" value="F:hydrolase activity"/>
    <property type="evidence" value="ECO:0007669"/>
    <property type="project" value="InterPro"/>
</dbReference>
<name>A0A1Y1W7I3_9FUNG</name>
<evidence type="ECO:0000259" key="2">
    <source>
        <dbReference type="Pfam" id="PF00149"/>
    </source>
</evidence>
<evidence type="ECO:0000313" key="3">
    <source>
        <dbReference type="EMBL" id="ORX69345.1"/>
    </source>
</evidence>
<keyword evidence="4" id="KW-1185">Reference proteome</keyword>
<organism evidence="3 4">
    <name type="scientific">Anaeromyces robustus</name>
    <dbReference type="NCBI Taxonomy" id="1754192"/>
    <lineage>
        <taxon>Eukaryota</taxon>
        <taxon>Fungi</taxon>
        <taxon>Fungi incertae sedis</taxon>
        <taxon>Chytridiomycota</taxon>
        <taxon>Chytridiomycota incertae sedis</taxon>
        <taxon>Neocallimastigomycetes</taxon>
        <taxon>Neocallimastigales</taxon>
        <taxon>Neocallimastigaceae</taxon>
        <taxon>Anaeromyces</taxon>
    </lineage>
</organism>
<protein>
    <submittedName>
        <fullName evidence="3">Metallo-dependent phosphatase</fullName>
    </submittedName>
</protein>
<evidence type="ECO:0000313" key="4">
    <source>
        <dbReference type="Proteomes" id="UP000193944"/>
    </source>
</evidence>
<proteinExistence type="predicted"/>
<accession>A0A1Y1W7I3</accession>
<dbReference type="Proteomes" id="UP000193944">
    <property type="component" value="Unassembled WGS sequence"/>
</dbReference>
<dbReference type="PANTHER" id="PTHR46546">
    <property type="entry name" value="SHEWANELLA-LIKE PROTEIN PHOSPHATASE 1"/>
    <property type="match status" value="1"/>
</dbReference>
<dbReference type="InterPro" id="IPR004843">
    <property type="entry name" value="Calcineurin-like_PHP"/>
</dbReference>
<dbReference type="InterPro" id="IPR029052">
    <property type="entry name" value="Metallo-depent_PP-like"/>
</dbReference>
<feature type="domain" description="Calcineurin-like phosphoesterase" evidence="2">
    <location>
        <begin position="270"/>
        <end position="499"/>
    </location>
</feature>
<dbReference type="STRING" id="1754192.A0A1Y1W7I3"/>
<dbReference type="Pfam" id="PF00149">
    <property type="entry name" value="Metallophos"/>
    <property type="match status" value="1"/>
</dbReference>
<dbReference type="EMBL" id="MCFG01000417">
    <property type="protein sequence ID" value="ORX69345.1"/>
    <property type="molecule type" value="Genomic_DNA"/>
</dbReference>
<feature type="chain" id="PRO_5013344976" evidence="1">
    <location>
        <begin position="23"/>
        <end position="544"/>
    </location>
</feature>
<gene>
    <name evidence="3" type="ORF">BCR32DRAFT_272440</name>
</gene>
<evidence type="ECO:0000256" key="1">
    <source>
        <dbReference type="SAM" id="SignalP"/>
    </source>
</evidence>